<proteinExistence type="predicted"/>
<dbReference type="KEGG" id="aab:A4R43_37515"/>
<dbReference type="AlphaFoldDB" id="A0A344LHD0"/>
<evidence type="ECO:0000313" key="4">
    <source>
        <dbReference type="Proteomes" id="UP000250434"/>
    </source>
</evidence>
<dbReference type="EMBL" id="CP015163">
    <property type="protein sequence ID" value="AXB47454.1"/>
    <property type="molecule type" value="Genomic_DNA"/>
</dbReference>
<dbReference type="Pfam" id="PF01882">
    <property type="entry name" value="DUF58"/>
    <property type="match status" value="1"/>
</dbReference>
<protein>
    <recommendedName>
        <fullName evidence="2">DUF58 domain-containing protein</fullName>
    </recommendedName>
</protein>
<sequence length="372" mass="39910">MRLTRRGVAVLVLAVVLFGAGSWLGHPMLRALGGICVCVVLVAVLLVGRSPKVAVSRAVYPDRVERGRPALARLLVRNEGTRRQAGFTAGDRVGSGVRAVGVRALAPGAEAVYHYELPTEQRGRFEVGPLVLERSDPLGLARNRLASGDPVTLWVHPRRHPVRAVSGGQPRHHHEGRAADDALHGSLDLREVREYVPGDEVRHLHWKATARTGRLMVREFADPDQPRLTVLLDTRAERRFEDAIEVAASMLNAAALSGHRCRLVTPAGLDVSASDGPQGARRLLDELCVAEAEPAQIPLVPPAFSLARSRGGALVVVTTGDSDPAALARLRPFYPVLTVFSLGGKVEPVPGARMLEGPSAAGLLQRWNAVVA</sequence>
<feature type="domain" description="DUF58" evidence="2">
    <location>
        <begin position="191"/>
        <end position="295"/>
    </location>
</feature>
<dbReference type="PANTHER" id="PTHR34351:SF1">
    <property type="entry name" value="SLR1927 PROTEIN"/>
    <property type="match status" value="1"/>
</dbReference>
<keyword evidence="1" id="KW-0472">Membrane</keyword>
<dbReference type="PANTHER" id="PTHR34351">
    <property type="entry name" value="SLR1927 PROTEIN-RELATED"/>
    <property type="match status" value="1"/>
</dbReference>
<name>A0A344LHD0_9PSEU</name>
<dbReference type="OrthoDB" id="9812729at2"/>
<keyword evidence="1" id="KW-1133">Transmembrane helix</keyword>
<feature type="transmembrane region" description="Helical" evidence="1">
    <location>
        <begin position="7"/>
        <end position="25"/>
    </location>
</feature>
<accession>A0A344LHD0</accession>
<organism evidence="3 4">
    <name type="scientific">Amycolatopsis albispora</name>
    <dbReference type="NCBI Taxonomy" id="1804986"/>
    <lineage>
        <taxon>Bacteria</taxon>
        <taxon>Bacillati</taxon>
        <taxon>Actinomycetota</taxon>
        <taxon>Actinomycetes</taxon>
        <taxon>Pseudonocardiales</taxon>
        <taxon>Pseudonocardiaceae</taxon>
        <taxon>Amycolatopsis</taxon>
    </lineage>
</organism>
<reference evidence="3 4" key="1">
    <citation type="submission" date="2016-04" db="EMBL/GenBank/DDBJ databases">
        <title>Complete genome sequence and analysis of deep-sea sediment isolate, Amycolatopsis sp. WP1.</title>
        <authorList>
            <person name="Wang H."/>
            <person name="Chen S."/>
            <person name="Wu Q."/>
        </authorList>
    </citation>
    <scope>NUCLEOTIDE SEQUENCE [LARGE SCALE GENOMIC DNA]</scope>
    <source>
        <strain evidence="3 4">WP1</strain>
    </source>
</reference>
<dbReference type="InterPro" id="IPR002881">
    <property type="entry name" value="DUF58"/>
</dbReference>
<keyword evidence="1" id="KW-0812">Transmembrane</keyword>
<feature type="transmembrane region" description="Helical" evidence="1">
    <location>
        <begin position="31"/>
        <end position="48"/>
    </location>
</feature>
<dbReference type="RefSeq" id="WP_113696512.1">
    <property type="nucleotide sequence ID" value="NZ_CP015163.1"/>
</dbReference>
<dbReference type="Proteomes" id="UP000250434">
    <property type="component" value="Chromosome"/>
</dbReference>
<gene>
    <name evidence="3" type="ORF">A4R43_37515</name>
</gene>
<evidence type="ECO:0000313" key="3">
    <source>
        <dbReference type="EMBL" id="AXB47454.1"/>
    </source>
</evidence>
<keyword evidence="4" id="KW-1185">Reference proteome</keyword>
<evidence type="ECO:0000259" key="2">
    <source>
        <dbReference type="Pfam" id="PF01882"/>
    </source>
</evidence>
<evidence type="ECO:0000256" key="1">
    <source>
        <dbReference type="SAM" id="Phobius"/>
    </source>
</evidence>